<dbReference type="RefSeq" id="WP_263571285.1">
    <property type="nucleotide sequence ID" value="NZ_JAJIRN010000005.1"/>
</dbReference>
<proteinExistence type="predicted"/>
<dbReference type="Proteomes" id="UP001209701">
    <property type="component" value="Unassembled WGS sequence"/>
</dbReference>
<organism evidence="1 2">
    <name type="scientific">Roseateles oligotrophus</name>
    <dbReference type="NCBI Taxonomy" id="1769250"/>
    <lineage>
        <taxon>Bacteria</taxon>
        <taxon>Pseudomonadati</taxon>
        <taxon>Pseudomonadota</taxon>
        <taxon>Betaproteobacteria</taxon>
        <taxon>Burkholderiales</taxon>
        <taxon>Sphaerotilaceae</taxon>
        <taxon>Roseateles</taxon>
    </lineage>
</organism>
<dbReference type="EMBL" id="JAJIRN010000005">
    <property type="protein sequence ID" value="MCV2368684.1"/>
    <property type="molecule type" value="Genomic_DNA"/>
</dbReference>
<keyword evidence="2" id="KW-1185">Reference proteome</keyword>
<reference evidence="1 2" key="1">
    <citation type="submission" date="2021-11" db="EMBL/GenBank/DDBJ databases">
        <authorList>
            <person name="Liang Q."/>
            <person name="Mou H."/>
            <person name="Liu Z."/>
        </authorList>
    </citation>
    <scope>NUCLEOTIDE SEQUENCE [LARGE SCALE GENOMIC DNA]</scope>
    <source>
        <strain evidence="1 2">CHU3</strain>
    </source>
</reference>
<name>A0ABT2YF53_9BURK</name>
<evidence type="ECO:0000313" key="2">
    <source>
        <dbReference type="Proteomes" id="UP001209701"/>
    </source>
</evidence>
<accession>A0ABT2YF53</accession>
<gene>
    <name evidence="1" type="ORF">LNV07_11345</name>
</gene>
<comment type="caution">
    <text evidence="1">The sequence shown here is derived from an EMBL/GenBank/DDBJ whole genome shotgun (WGS) entry which is preliminary data.</text>
</comment>
<sequence>MNENINQILARMAALEDELRQAVHQQESRMFFQIKGKRVEFEQSVKAAHRKLKTNLFRWLIANRPQNLITGPIIYSMIIPLLMLDLCVSFYQWACFPIYGIVKVRRGDYLVFDRSQLAYLNVIEKFHCTYCEYGNGLMSYVREILARTEQYFCPIKHAHKILGTHGRYNRFLDYGDAADYQARLEEFRVALEKVK</sequence>
<protein>
    <submittedName>
        <fullName evidence="1">Uncharacterized protein</fullName>
    </submittedName>
</protein>
<evidence type="ECO:0000313" key="1">
    <source>
        <dbReference type="EMBL" id="MCV2368684.1"/>
    </source>
</evidence>